<name>A0A3B0MLY1_THEAN</name>
<evidence type="ECO:0000313" key="2">
    <source>
        <dbReference type="EMBL" id="SVP91291.1"/>
    </source>
</evidence>
<dbReference type="VEuPathDB" id="PiroplasmaDB:TA14595"/>
<dbReference type="EMBL" id="UIVT01000002">
    <property type="protein sequence ID" value="SVP90764.1"/>
    <property type="molecule type" value="Genomic_DNA"/>
</dbReference>
<proteinExistence type="predicted"/>
<accession>A0A3B0MLY1</accession>
<dbReference type="EMBL" id="UIVS01000002">
    <property type="protein sequence ID" value="SVP91291.1"/>
    <property type="molecule type" value="Genomic_DNA"/>
</dbReference>
<gene>
    <name evidence="1" type="ORF">TAT_000147500</name>
    <name evidence="2" type="ORF">TAV_000147600</name>
</gene>
<evidence type="ECO:0000313" key="1">
    <source>
        <dbReference type="EMBL" id="SVP90764.1"/>
    </source>
</evidence>
<organism evidence="1">
    <name type="scientific">Theileria annulata</name>
    <dbReference type="NCBI Taxonomy" id="5874"/>
    <lineage>
        <taxon>Eukaryota</taxon>
        <taxon>Sar</taxon>
        <taxon>Alveolata</taxon>
        <taxon>Apicomplexa</taxon>
        <taxon>Aconoidasida</taxon>
        <taxon>Piroplasmida</taxon>
        <taxon>Theileriidae</taxon>
        <taxon>Theileria</taxon>
    </lineage>
</organism>
<dbReference type="AlphaFoldDB" id="A0A3B0MLY1"/>
<sequence length="224" mass="26311">MCTNLRDRFDKEIKEWDRIKLIIKINFRALEILLQKFLLFNTTHQSNNTNEDLTDYIFNSYTNTIEDIDVETGGQANIVEDKNHGMSEKINGSAEGSVLINLLTVNKPDVIKIYLQKQSNKMLELKCEIKKLIKSYQDKNLRKIQKIYEESQILYNQSVNTNTRPISTEPTNVMELIKYVESHYKDIKKEINVINEFCVNLNVYPNDEDEIKKNLQFLQNLNIV</sequence>
<reference evidence="1" key="1">
    <citation type="submission" date="2018-07" db="EMBL/GenBank/DDBJ databases">
        <authorList>
            <person name="Quirk P.G."/>
            <person name="Krulwich T.A."/>
        </authorList>
    </citation>
    <scope>NUCLEOTIDE SEQUENCE</scope>
    <source>
        <strain evidence="1">Anand</strain>
    </source>
</reference>
<protein>
    <submittedName>
        <fullName evidence="1">Uncharacterized protein</fullName>
    </submittedName>
</protein>